<gene>
    <name evidence="2" type="ORF">RUM43_008281</name>
</gene>
<evidence type="ECO:0000256" key="1">
    <source>
        <dbReference type="SAM" id="MobiDB-lite"/>
    </source>
</evidence>
<dbReference type="Proteomes" id="UP001372834">
    <property type="component" value="Unassembled WGS sequence"/>
</dbReference>
<feature type="region of interest" description="Disordered" evidence="1">
    <location>
        <begin position="1"/>
        <end position="25"/>
    </location>
</feature>
<protein>
    <submittedName>
        <fullName evidence="2">Uncharacterized protein</fullName>
    </submittedName>
</protein>
<evidence type="ECO:0000313" key="2">
    <source>
        <dbReference type="EMBL" id="KAK6640004.1"/>
    </source>
</evidence>
<evidence type="ECO:0000313" key="3">
    <source>
        <dbReference type="Proteomes" id="UP001372834"/>
    </source>
</evidence>
<name>A0AAN8P731_POLSC</name>
<reference evidence="2 3" key="1">
    <citation type="submission" date="2023-10" db="EMBL/GenBank/DDBJ databases">
        <title>Genomes of two closely related lineages of the louse Polyplax serrata with different host specificities.</title>
        <authorList>
            <person name="Martinu J."/>
            <person name="Tarabai H."/>
            <person name="Stefka J."/>
            <person name="Hypsa V."/>
        </authorList>
    </citation>
    <scope>NUCLEOTIDE SEQUENCE [LARGE SCALE GENOMIC DNA]</scope>
    <source>
        <strain evidence="2">HR10_N</strain>
    </source>
</reference>
<proteinExistence type="predicted"/>
<sequence length="80" mass="9166">MKNTKSIELNDTELGPMVKTPASRIHSIPSKEKIREAFRMLRREAFDKNCRTAAVASKEIKKGRKTRETCTFNGQKLREG</sequence>
<comment type="caution">
    <text evidence="2">The sequence shown here is derived from an EMBL/GenBank/DDBJ whole genome shotgun (WGS) entry which is preliminary data.</text>
</comment>
<dbReference type="AlphaFoldDB" id="A0AAN8P731"/>
<organism evidence="2 3">
    <name type="scientific">Polyplax serrata</name>
    <name type="common">Common mouse louse</name>
    <dbReference type="NCBI Taxonomy" id="468196"/>
    <lineage>
        <taxon>Eukaryota</taxon>
        <taxon>Metazoa</taxon>
        <taxon>Ecdysozoa</taxon>
        <taxon>Arthropoda</taxon>
        <taxon>Hexapoda</taxon>
        <taxon>Insecta</taxon>
        <taxon>Pterygota</taxon>
        <taxon>Neoptera</taxon>
        <taxon>Paraneoptera</taxon>
        <taxon>Psocodea</taxon>
        <taxon>Troctomorpha</taxon>
        <taxon>Phthiraptera</taxon>
        <taxon>Anoplura</taxon>
        <taxon>Polyplacidae</taxon>
        <taxon>Polyplax</taxon>
    </lineage>
</organism>
<dbReference type="EMBL" id="JAWJWE010000003">
    <property type="protein sequence ID" value="KAK6640004.1"/>
    <property type="molecule type" value="Genomic_DNA"/>
</dbReference>
<accession>A0AAN8P731</accession>